<dbReference type="KEGG" id="vg:80026217"/>
<sequence>MTEHTAEQPVAPHRYGRNLAAEAAADQLAADGHHVHLVSSGETRCHTGHCPTPQH</sequence>
<evidence type="ECO:0000313" key="2">
    <source>
        <dbReference type="Proteomes" id="UP000509231"/>
    </source>
</evidence>
<dbReference type="GeneID" id="80026217"/>
<gene>
    <name evidence="1" type="primary">48</name>
    <name evidence="1" type="ORF">SEA_CUMBERBATCH_48</name>
</gene>
<reference evidence="1 2" key="1">
    <citation type="submission" date="2020-05" db="EMBL/GenBank/DDBJ databases">
        <authorList>
            <person name="Laub-Tracy J.R."/>
            <person name="Muniz M.L."/>
            <person name="Winchester L."/>
            <person name="Maneekul J."/>
            <person name="Nayek S."/>
            <person name="Hughes L.E."/>
            <person name="Garlena R.A."/>
            <person name="Russell D.A."/>
            <person name="Pope W.H."/>
            <person name="Jacobs-Sera D."/>
            <person name="Hatfull G.F."/>
        </authorList>
    </citation>
    <scope>NUCLEOTIDE SEQUENCE [LARGE SCALE GENOMIC DNA]</scope>
</reference>
<proteinExistence type="predicted"/>
<dbReference type="EMBL" id="MT451982">
    <property type="protein sequence ID" value="QKN87690.1"/>
    <property type="molecule type" value="Genomic_DNA"/>
</dbReference>
<protein>
    <submittedName>
        <fullName evidence="1">Uncharacterized protein</fullName>
    </submittedName>
</protein>
<keyword evidence="2" id="KW-1185">Reference proteome</keyword>
<dbReference type="RefSeq" id="YP_010756458.1">
    <property type="nucleotide sequence ID" value="NC_073488.1"/>
</dbReference>
<organism evidence="1 2">
    <name type="scientific">Streptomyces phage Cumberbatch</name>
    <dbReference type="NCBI Taxonomy" id="2736271"/>
    <lineage>
        <taxon>Viruses</taxon>
        <taxon>Duplodnaviria</taxon>
        <taxon>Heunggongvirae</taxon>
        <taxon>Uroviricota</taxon>
        <taxon>Caudoviricetes</taxon>
        <taxon>Ignaciovirus</taxon>
        <taxon>Ignaciovirus cumberbatch</taxon>
    </lineage>
</organism>
<accession>A0A6M9Z401</accession>
<name>A0A6M9Z401_9CAUD</name>
<dbReference type="Proteomes" id="UP000509231">
    <property type="component" value="Segment"/>
</dbReference>
<evidence type="ECO:0000313" key="1">
    <source>
        <dbReference type="EMBL" id="QKN87690.1"/>
    </source>
</evidence>